<feature type="transmembrane region" description="Helical" evidence="1">
    <location>
        <begin position="66"/>
        <end position="86"/>
    </location>
</feature>
<dbReference type="Gene3D" id="2.160.20.80">
    <property type="entry name" value="E3 ubiquitin-protein ligase SopA"/>
    <property type="match status" value="2"/>
</dbReference>
<evidence type="ECO:0000256" key="1">
    <source>
        <dbReference type="SAM" id="Phobius"/>
    </source>
</evidence>
<dbReference type="Proteomes" id="UP000619260">
    <property type="component" value="Unassembled WGS sequence"/>
</dbReference>
<dbReference type="PANTHER" id="PTHR14136:SF17">
    <property type="entry name" value="BTB_POZ DOMAIN-CONTAINING PROTEIN KCTD9"/>
    <property type="match status" value="1"/>
</dbReference>
<evidence type="ECO:0000313" key="3">
    <source>
        <dbReference type="Proteomes" id="UP000619260"/>
    </source>
</evidence>
<dbReference type="InterPro" id="IPR001646">
    <property type="entry name" value="5peptide_repeat"/>
</dbReference>
<dbReference type="AlphaFoldDB" id="A0A8J3YKB3"/>
<dbReference type="SUPFAM" id="SSF141571">
    <property type="entry name" value="Pentapeptide repeat-like"/>
    <property type="match status" value="1"/>
</dbReference>
<dbReference type="PANTHER" id="PTHR14136">
    <property type="entry name" value="BTB_POZ DOMAIN-CONTAINING PROTEIN KCTD9"/>
    <property type="match status" value="1"/>
</dbReference>
<evidence type="ECO:0008006" key="4">
    <source>
        <dbReference type="Google" id="ProtNLM"/>
    </source>
</evidence>
<accession>A0A8J3YKB3</accession>
<sequence length="455" mass="48569">MNERLRYGARRGAPWFVASLATVVVLIMYAFAIEHAPEWLNPMLRGPSGANLTSGERMTATHNARLLLVSIGGALVVLTGLAFTAVNYRLAHRGQATERFTKALERLGSEELYIRIGGIHSLQRLLLDAASLHSDIVEVLVAFVRDRSPRSSVDGHPDNPIWPRRPMPAEPAADVQAALTVIAGRPRRPEAHPVQLNFSGLDLRGVNLAGAWLDRVNFSGSRLDQADLSGAAMAESSLRRARLTGARLEHAILDGADLAEARFDGSCMVMTSLRSANLAKACLVEAEASMASFVSADARGAILDRAIMVRTELSGASLAGSSLVGAVLRNAFLYRTNLDEASLDGADLFFAVLIGAQLRNAQLVGADLSAAALRGANLAGANMERADLSGAGLMKANLSGVCMKGADLSRANLLLVHGCTWEQVEEAAATRRTWLPRRLARRRAGRAAVESTLGT</sequence>
<gene>
    <name evidence="2" type="ORF">Val02_38950</name>
</gene>
<keyword evidence="1" id="KW-0812">Transmembrane</keyword>
<proteinExistence type="predicted"/>
<name>A0A8J3YKB3_9ACTN</name>
<feature type="transmembrane region" description="Helical" evidence="1">
    <location>
        <begin position="12"/>
        <end position="33"/>
    </location>
</feature>
<dbReference type="InterPro" id="IPR051082">
    <property type="entry name" value="Pentapeptide-BTB/POZ_domain"/>
</dbReference>
<organism evidence="2 3">
    <name type="scientific">Virgisporangium aliadipatigenens</name>
    <dbReference type="NCBI Taxonomy" id="741659"/>
    <lineage>
        <taxon>Bacteria</taxon>
        <taxon>Bacillati</taxon>
        <taxon>Actinomycetota</taxon>
        <taxon>Actinomycetes</taxon>
        <taxon>Micromonosporales</taxon>
        <taxon>Micromonosporaceae</taxon>
        <taxon>Virgisporangium</taxon>
    </lineage>
</organism>
<dbReference type="EMBL" id="BOPF01000013">
    <property type="protein sequence ID" value="GIJ47009.1"/>
    <property type="molecule type" value="Genomic_DNA"/>
</dbReference>
<keyword evidence="1" id="KW-0472">Membrane</keyword>
<protein>
    <recommendedName>
        <fullName evidence="4">Pentapeptide repeat-containing protein</fullName>
    </recommendedName>
</protein>
<evidence type="ECO:0000313" key="2">
    <source>
        <dbReference type="EMBL" id="GIJ47009.1"/>
    </source>
</evidence>
<dbReference type="RefSeq" id="WP_203900530.1">
    <property type="nucleotide sequence ID" value="NZ_BOPF01000013.1"/>
</dbReference>
<keyword evidence="3" id="KW-1185">Reference proteome</keyword>
<keyword evidence="1" id="KW-1133">Transmembrane helix</keyword>
<reference evidence="2" key="1">
    <citation type="submission" date="2021-01" db="EMBL/GenBank/DDBJ databases">
        <title>Whole genome shotgun sequence of Virgisporangium aliadipatigenens NBRC 105644.</title>
        <authorList>
            <person name="Komaki H."/>
            <person name="Tamura T."/>
        </authorList>
    </citation>
    <scope>NUCLEOTIDE SEQUENCE</scope>
    <source>
        <strain evidence="2">NBRC 105644</strain>
    </source>
</reference>
<comment type="caution">
    <text evidence="2">The sequence shown here is derived from an EMBL/GenBank/DDBJ whole genome shotgun (WGS) entry which is preliminary data.</text>
</comment>
<dbReference type="Pfam" id="PF00805">
    <property type="entry name" value="Pentapeptide"/>
    <property type="match status" value="4"/>
</dbReference>